<organism evidence="2 3">
    <name type="scientific">Linum trigynum</name>
    <dbReference type="NCBI Taxonomy" id="586398"/>
    <lineage>
        <taxon>Eukaryota</taxon>
        <taxon>Viridiplantae</taxon>
        <taxon>Streptophyta</taxon>
        <taxon>Embryophyta</taxon>
        <taxon>Tracheophyta</taxon>
        <taxon>Spermatophyta</taxon>
        <taxon>Magnoliopsida</taxon>
        <taxon>eudicotyledons</taxon>
        <taxon>Gunneridae</taxon>
        <taxon>Pentapetalae</taxon>
        <taxon>rosids</taxon>
        <taxon>fabids</taxon>
        <taxon>Malpighiales</taxon>
        <taxon>Linaceae</taxon>
        <taxon>Linum</taxon>
    </lineage>
</organism>
<reference evidence="2 3" key="1">
    <citation type="submission" date="2024-04" db="EMBL/GenBank/DDBJ databases">
        <authorList>
            <person name="Fracassetti M."/>
        </authorList>
    </citation>
    <scope>NUCLEOTIDE SEQUENCE [LARGE SCALE GENOMIC DNA]</scope>
</reference>
<keyword evidence="3" id="KW-1185">Reference proteome</keyword>
<sequence length="71" mass="7842">MKFSTTSFLSPTTQKPPPSPGDGTPFSSHFVFNDKPFMIHLIPAWPSPPASPAPANPKTDHALSHDNRFRR</sequence>
<name>A0AAV2EX53_9ROSI</name>
<dbReference type="AlphaFoldDB" id="A0AAV2EX53"/>
<feature type="region of interest" description="Disordered" evidence="1">
    <location>
        <begin position="43"/>
        <end position="71"/>
    </location>
</feature>
<feature type="compositionally biased region" description="Polar residues" evidence="1">
    <location>
        <begin position="1"/>
        <end position="13"/>
    </location>
</feature>
<proteinExistence type="predicted"/>
<evidence type="ECO:0000313" key="3">
    <source>
        <dbReference type="Proteomes" id="UP001497516"/>
    </source>
</evidence>
<feature type="compositionally biased region" description="Pro residues" evidence="1">
    <location>
        <begin position="45"/>
        <end position="55"/>
    </location>
</feature>
<feature type="compositionally biased region" description="Basic and acidic residues" evidence="1">
    <location>
        <begin position="58"/>
        <end position="71"/>
    </location>
</feature>
<protein>
    <submittedName>
        <fullName evidence="2">Uncharacterized protein</fullName>
    </submittedName>
</protein>
<accession>A0AAV2EX53</accession>
<feature type="region of interest" description="Disordered" evidence="1">
    <location>
        <begin position="1"/>
        <end position="28"/>
    </location>
</feature>
<dbReference type="Proteomes" id="UP001497516">
    <property type="component" value="Chromosome 5"/>
</dbReference>
<dbReference type="EMBL" id="OZ034818">
    <property type="protein sequence ID" value="CAL1390297.1"/>
    <property type="molecule type" value="Genomic_DNA"/>
</dbReference>
<gene>
    <name evidence="2" type="ORF">LTRI10_LOCUS31093</name>
</gene>
<evidence type="ECO:0000256" key="1">
    <source>
        <dbReference type="SAM" id="MobiDB-lite"/>
    </source>
</evidence>
<evidence type="ECO:0000313" key="2">
    <source>
        <dbReference type="EMBL" id="CAL1390297.1"/>
    </source>
</evidence>